<sequence length="282" mass="29648">MDRRAYLTALGAAAAAVSGCSEGDGTGTANQTKTADGTPTVTEQATPATEQPEPTPSVTDAGLLLDRGAFDGLGDIDSVGQGGLLVVGVEYDLPVDDGSARGLAEAGVRDSDGTELSTDTEDVDAVVTDDSEYHSDRSWFAFDTASWDQGSYTAEVLVNAEGYGTSASTEVPVDIVEPLGPDEVEMYLAEFPDDAVAREEFTWTLGFRNLSDRDSSVVTDTVTFDHAGDEPITISSATRENVPANDETLVESDIRVPYSGAYTYRLPAVGAEVGFTVGYPEE</sequence>
<dbReference type="RefSeq" id="WP_310899703.1">
    <property type="nucleotide sequence ID" value="NZ_JAMQOS010000002.1"/>
</dbReference>
<dbReference type="Proteomes" id="UP001268864">
    <property type="component" value="Unassembled WGS sequence"/>
</dbReference>
<evidence type="ECO:0000256" key="1">
    <source>
        <dbReference type="SAM" id="MobiDB-lite"/>
    </source>
</evidence>
<evidence type="ECO:0000313" key="3">
    <source>
        <dbReference type="Proteomes" id="UP001268864"/>
    </source>
</evidence>
<feature type="compositionally biased region" description="Low complexity" evidence="1">
    <location>
        <begin position="42"/>
        <end position="52"/>
    </location>
</feature>
<gene>
    <name evidence="2" type="ORF">NDI86_06985</name>
</gene>
<proteinExistence type="predicted"/>
<feature type="region of interest" description="Disordered" evidence="1">
    <location>
        <begin position="18"/>
        <end position="57"/>
    </location>
</feature>
<reference evidence="2 3" key="1">
    <citation type="submission" date="2022-06" db="EMBL/GenBank/DDBJ databases">
        <title>Halomicroarcula sp. a new haloarchaeum isolate from saline soil.</title>
        <authorList>
            <person name="Strakova D."/>
            <person name="Galisteo C."/>
            <person name="Sanchez-Porro C."/>
            <person name="Ventosa A."/>
        </authorList>
    </citation>
    <scope>NUCLEOTIDE SEQUENCE [LARGE SCALE GENOMIC DNA]</scope>
    <source>
        <strain evidence="2 3">S3CR25-11</strain>
    </source>
</reference>
<dbReference type="PROSITE" id="PS51257">
    <property type="entry name" value="PROKAR_LIPOPROTEIN"/>
    <property type="match status" value="1"/>
</dbReference>
<protein>
    <recommendedName>
        <fullName evidence="4">DUF4352 domain-containing protein</fullName>
    </recommendedName>
</protein>
<evidence type="ECO:0000313" key="2">
    <source>
        <dbReference type="EMBL" id="MDS0281864.1"/>
    </source>
</evidence>
<name>A0ABU2FM78_9EURY</name>
<accession>A0ABU2FM78</accession>
<keyword evidence="3" id="KW-1185">Reference proteome</keyword>
<organism evidence="2 3">
    <name type="scientific">Haloarcula onubensis</name>
    <dbReference type="NCBI Taxonomy" id="2950539"/>
    <lineage>
        <taxon>Archaea</taxon>
        <taxon>Methanobacteriati</taxon>
        <taxon>Methanobacteriota</taxon>
        <taxon>Stenosarchaea group</taxon>
        <taxon>Halobacteria</taxon>
        <taxon>Halobacteriales</taxon>
        <taxon>Haloarculaceae</taxon>
        <taxon>Haloarcula</taxon>
    </lineage>
</organism>
<comment type="caution">
    <text evidence="2">The sequence shown here is derived from an EMBL/GenBank/DDBJ whole genome shotgun (WGS) entry which is preliminary data.</text>
</comment>
<evidence type="ECO:0008006" key="4">
    <source>
        <dbReference type="Google" id="ProtNLM"/>
    </source>
</evidence>
<dbReference type="EMBL" id="JAMQOS010000002">
    <property type="protein sequence ID" value="MDS0281864.1"/>
    <property type="molecule type" value="Genomic_DNA"/>
</dbReference>
<feature type="compositionally biased region" description="Polar residues" evidence="1">
    <location>
        <begin position="27"/>
        <end position="41"/>
    </location>
</feature>